<dbReference type="NCBIfam" id="TIGR02040">
    <property type="entry name" value="PpsR-CrtJ"/>
    <property type="match status" value="1"/>
</dbReference>
<dbReference type="Gene3D" id="3.30.450.20">
    <property type="entry name" value="PAS domain"/>
    <property type="match status" value="3"/>
</dbReference>
<dbReference type="InterPro" id="IPR009057">
    <property type="entry name" value="Homeodomain-like_sf"/>
</dbReference>
<dbReference type="EMBL" id="BSFL01000001">
    <property type="protein sequence ID" value="GLK78297.1"/>
    <property type="molecule type" value="Genomic_DNA"/>
</dbReference>
<feature type="domain" description="PAS" evidence="1">
    <location>
        <begin position="160"/>
        <end position="231"/>
    </location>
</feature>
<comment type="caution">
    <text evidence="2">The sequence shown here is derived from an EMBL/GenBank/DDBJ whole genome shotgun (WGS) entry which is preliminary data.</text>
</comment>
<dbReference type="InterPro" id="IPR002197">
    <property type="entry name" value="HTH_Fis"/>
</dbReference>
<accession>A0A9W6N5J3</accession>
<dbReference type="CDD" id="cd00130">
    <property type="entry name" value="PAS"/>
    <property type="match status" value="1"/>
</dbReference>
<gene>
    <name evidence="2" type="ORF">GCM10008174_00380</name>
</gene>
<dbReference type="SUPFAM" id="SSF55785">
    <property type="entry name" value="PYP-like sensor domain (PAS domain)"/>
    <property type="match status" value="2"/>
</dbReference>
<reference evidence="2" key="1">
    <citation type="journal article" date="2014" name="Int. J. Syst. Evol. Microbiol.">
        <title>Complete genome sequence of Corynebacterium casei LMG S-19264T (=DSM 44701T), isolated from a smear-ripened cheese.</title>
        <authorList>
            <consortium name="US DOE Joint Genome Institute (JGI-PGF)"/>
            <person name="Walter F."/>
            <person name="Albersmeier A."/>
            <person name="Kalinowski J."/>
            <person name="Ruckert C."/>
        </authorList>
    </citation>
    <scope>NUCLEOTIDE SEQUENCE</scope>
    <source>
        <strain evidence="2">VKM B-2748</strain>
    </source>
</reference>
<dbReference type="GO" id="GO:0043565">
    <property type="term" value="F:sequence-specific DNA binding"/>
    <property type="evidence" value="ECO:0007669"/>
    <property type="project" value="InterPro"/>
</dbReference>
<evidence type="ECO:0000313" key="3">
    <source>
        <dbReference type="Proteomes" id="UP001143309"/>
    </source>
</evidence>
<dbReference type="Gene3D" id="1.10.10.60">
    <property type="entry name" value="Homeodomain-like"/>
    <property type="match status" value="1"/>
</dbReference>
<dbReference type="InterPro" id="IPR035965">
    <property type="entry name" value="PAS-like_dom_sf"/>
</dbReference>
<dbReference type="GO" id="GO:0006355">
    <property type="term" value="P:regulation of DNA-templated transcription"/>
    <property type="evidence" value="ECO:0007669"/>
    <property type="project" value="InterPro"/>
</dbReference>
<dbReference type="InterPro" id="IPR011785">
    <property type="entry name" value="Tscrpt_reg_PpsR-CrtJ"/>
</dbReference>
<proteinExistence type="predicted"/>
<reference evidence="2" key="2">
    <citation type="submission" date="2023-01" db="EMBL/GenBank/DDBJ databases">
        <authorList>
            <person name="Sun Q."/>
            <person name="Evtushenko L."/>
        </authorList>
    </citation>
    <scope>NUCLEOTIDE SEQUENCE</scope>
    <source>
        <strain evidence="2">VKM B-2748</strain>
    </source>
</reference>
<name>A0A9W6N5J3_9HYPH</name>
<dbReference type="Pfam" id="PF13188">
    <property type="entry name" value="PAS_8"/>
    <property type="match status" value="1"/>
</dbReference>
<keyword evidence="3" id="KW-1185">Reference proteome</keyword>
<dbReference type="SUPFAM" id="SSF46689">
    <property type="entry name" value="Homeodomain-like"/>
    <property type="match status" value="1"/>
</dbReference>
<dbReference type="AlphaFoldDB" id="A0A9W6N5J3"/>
<dbReference type="InterPro" id="IPR000014">
    <property type="entry name" value="PAS"/>
</dbReference>
<dbReference type="PRINTS" id="PR01590">
    <property type="entry name" value="HTHFIS"/>
</dbReference>
<sequence length="482" mass="52174">MEPLAAADVISGFGGAERWFASLGARTTANLIAAAADVALVLDASGVVRDVAYSAPELPPEGIEDWVGALWLDLVTIESRSKVEALLRDAVAEGPTRPREVNHIVANGRDMPIRYSTIRMDDDGRILALGRDLRSVATLQQRLVETQLLLEREYSKIRNAETRYRLLFQLSTEAVLIVDEASERVVEANAAASKLIGETAQRTIGRGLADLFDERSAQNVRRVIATARTLGHSGLARVHLTGGGHSDLMMSVSAFRQDSRAHFLVRLVPSTGALAEGGHQPSKALDAVMAMPDGFVVVDERQRVLDANPAFLALIEVVTVDGLRGAPLDKWLGRPGVEATLLVSNLREHGSLRNFSTILRGEFGGLEQVEVSGVAVNSGGETCFGLVIRPVRNAGALRDREPSDGFRSVEQLTQLVGRVSLKDLVRESTDLVEKLCIEAALKRTEDNRASAAQILGLSRQSLYSKLRRHGLLDDDSEPFGGD</sequence>
<dbReference type="NCBIfam" id="TIGR00229">
    <property type="entry name" value="sensory_box"/>
    <property type="match status" value="1"/>
</dbReference>
<dbReference type="PROSITE" id="PS50112">
    <property type="entry name" value="PAS"/>
    <property type="match status" value="1"/>
</dbReference>
<dbReference type="Proteomes" id="UP001143309">
    <property type="component" value="Unassembled WGS sequence"/>
</dbReference>
<dbReference type="SMART" id="SM00091">
    <property type="entry name" value="PAS"/>
    <property type="match status" value="3"/>
</dbReference>
<protein>
    <submittedName>
        <fullName evidence="2">Transcriptional regulator PpsR</fullName>
    </submittedName>
</protein>
<dbReference type="Pfam" id="PF02954">
    <property type="entry name" value="HTH_8"/>
    <property type="match status" value="1"/>
</dbReference>
<dbReference type="Gene3D" id="1.20.5.430">
    <property type="match status" value="1"/>
</dbReference>
<evidence type="ECO:0000259" key="1">
    <source>
        <dbReference type="PROSITE" id="PS50112"/>
    </source>
</evidence>
<dbReference type="InterPro" id="IPR013767">
    <property type="entry name" value="PAS_fold"/>
</dbReference>
<dbReference type="Pfam" id="PF00989">
    <property type="entry name" value="PAS"/>
    <property type="match status" value="1"/>
</dbReference>
<evidence type="ECO:0000313" key="2">
    <source>
        <dbReference type="EMBL" id="GLK78297.1"/>
    </source>
</evidence>
<organism evidence="2 3">
    <name type="scientific">Methylopila turkensis</name>
    <dbReference type="NCBI Taxonomy" id="1437816"/>
    <lineage>
        <taxon>Bacteria</taxon>
        <taxon>Pseudomonadati</taxon>
        <taxon>Pseudomonadota</taxon>
        <taxon>Alphaproteobacteria</taxon>
        <taxon>Hyphomicrobiales</taxon>
        <taxon>Methylopilaceae</taxon>
        <taxon>Methylopila</taxon>
    </lineage>
</organism>